<gene>
    <name evidence="2" type="ORF">SI7747_12015597</name>
</gene>
<keyword evidence="1" id="KW-1133">Transmembrane helix</keyword>
<feature type="transmembrane region" description="Helical" evidence="1">
    <location>
        <begin position="14"/>
        <end position="34"/>
    </location>
</feature>
<sequence length="37" mass="4507">MCSIVVSYFWPTKVYYLSLSFIYPLSYIRVIFYLETT</sequence>
<keyword evidence="1" id="KW-0812">Transmembrane</keyword>
<keyword evidence="1" id="KW-0472">Membrane</keyword>
<dbReference type="EMBL" id="LR743599">
    <property type="protein sequence ID" value="CAA2629959.1"/>
    <property type="molecule type" value="Genomic_DNA"/>
</dbReference>
<evidence type="ECO:0000313" key="2">
    <source>
        <dbReference type="EMBL" id="CAA2629959.1"/>
    </source>
</evidence>
<dbReference type="AlphaFoldDB" id="A0A7I8JIF6"/>
<organism evidence="2">
    <name type="scientific">Spirodela intermedia</name>
    <name type="common">Intermediate duckweed</name>
    <dbReference type="NCBI Taxonomy" id="51605"/>
    <lineage>
        <taxon>Eukaryota</taxon>
        <taxon>Viridiplantae</taxon>
        <taxon>Streptophyta</taxon>
        <taxon>Embryophyta</taxon>
        <taxon>Tracheophyta</taxon>
        <taxon>Spermatophyta</taxon>
        <taxon>Magnoliopsida</taxon>
        <taxon>Liliopsida</taxon>
        <taxon>Araceae</taxon>
        <taxon>Lemnoideae</taxon>
        <taxon>Spirodela</taxon>
    </lineage>
</organism>
<evidence type="ECO:0000313" key="3">
    <source>
        <dbReference type="Proteomes" id="UP001189122"/>
    </source>
</evidence>
<keyword evidence="3" id="KW-1185">Reference proteome</keyword>
<dbReference type="EMBL" id="CACRZD030000012">
    <property type="protein sequence ID" value="CAA6669202.1"/>
    <property type="molecule type" value="Genomic_DNA"/>
</dbReference>
<name>A0A7I8JIF6_SPIIN</name>
<proteinExistence type="predicted"/>
<accession>A0A7I8JIF6</accession>
<dbReference type="Proteomes" id="UP001189122">
    <property type="component" value="Unassembled WGS sequence"/>
</dbReference>
<evidence type="ECO:0000256" key="1">
    <source>
        <dbReference type="SAM" id="Phobius"/>
    </source>
</evidence>
<reference evidence="2 3" key="1">
    <citation type="submission" date="2019-12" db="EMBL/GenBank/DDBJ databases">
        <authorList>
            <person name="Scholz U."/>
            <person name="Mascher M."/>
            <person name="Fiebig A."/>
        </authorList>
    </citation>
    <scope>NUCLEOTIDE SEQUENCE</scope>
</reference>
<protein>
    <submittedName>
        <fullName evidence="2">Uncharacterized protein</fullName>
    </submittedName>
</protein>